<comment type="caution">
    <text evidence="1">The sequence shown here is derived from an EMBL/GenBank/DDBJ whole genome shotgun (WGS) entry which is preliminary data.</text>
</comment>
<organism evidence="1 2">
    <name type="scientific">Nocardia halotolerans</name>
    <dbReference type="NCBI Taxonomy" id="1755878"/>
    <lineage>
        <taxon>Bacteria</taxon>
        <taxon>Bacillati</taxon>
        <taxon>Actinomycetota</taxon>
        <taxon>Actinomycetes</taxon>
        <taxon>Mycobacteriales</taxon>
        <taxon>Nocardiaceae</taxon>
        <taxon>Nocardia</taxon>
    </lineage>
</organism>
<evidence type="ECO:0000313" key="1">
    <source>
        <dbReference type="EMBL" id="MFC4374958.1"/>
    </source>
</evidence>
<dbReference type="EMBL" id="JBHSDL010000014">
    <property type="protein sequence ID" value="MFC4374958.1"/>
    <property type="molecule type" value="Genomic_DNA"/>
</dbReference>
<protein>
    <recommendedName>
        <fullName evidence="3">MarR family transcriptional regulator</fullName>
    </recommendedName>
</protein>
<sequence>MSTRELTEDELTHRLLTTYRLLRSPRTRIRLLVVEQQMST</sequence>
<accession>A0ABV8VK41</accession>
<name>A0ABV8VK41_9NOCA</name>
<evidence type="ECO:0008006" key="3">
    <source>
        <dbReference type="Google" id="ProtNLM"/>
    </source>
</evidence>
<reference evidence="2" key="1">
    <citation type="journal article" date="2019" name="Int. J. Syst. Evol. Microbiol.">
        <title>The Global Catalogue of Microorganisms (GCM) 10K type strain sequencing project: providing services to taxonomists for standard genome sequencing and annotation.</title>
        <authorList>
            <consortium name="The Broad Institute Genomics Platform"/>
            <consortium name="The Broad Institute Genome Sequencing Center for Infectious Disease"/>
            <person name="Wu L."/>
            <person name="Ma J."/>
        </authorList>
    </citation>
    <scope>NUCLEOTIDE SEQUENCE [LARGE SCALE GENOMIC DNA]</scope>
    <source>
        <strain evidence="2">IBRC-M 10490</strain>
    </source>
</reference>
<keyword evidence="2" id="KW-1185">Reference proteome</keyword>
<gene>
    <name evidence="1" type="ORF">ACFO5K_12690</name>
</gene>
<dbReference type="Proteomes" id="UP001595844">
    <property type="component" value="Unassembled WGS sequence"/>
</dbReference>
<proteinExistence type="predicted"/>
<evidence type="ECO:0000313" key="2">
    <source>
        <dbReference type="Proteomes" id="UP001595844"/>
    </source>
</evidence>
<dbReference type="RefSeq" id="WP_378560866.1">
    <property type="nucleotide sequence ID" value="NZ_JBHSDL010000014.1"/>
</dbReference>